<dbReference type="Proteomes" id="UP000231453">
    <property type="component" value="Unassembled WGS sequence"/>
</dbReference>
<gene>
    <name evidence="1" type="ORF">COX80_04645</name>
</gene>
<evidence type="ECO:0000313" key="1">
    <source>
        <dbReference type="EMBL" id="PIZ95346.1"/>
    </source>
</evidence>
<evidence type="ECO:0000313" key="2">
    <source>
        <dbReference type="Proteomes" id="UP000231453"/>
    </source>
</evidence>
<sequence length="124" mass="14635">MVKIKEEKRQRNFGVGVREKIIIYFFSSLGSTRGVEAWSGGTMPQKIDLSEMIGDIEDALEDHPMFVLRMRSYHEGDIHQVQRYQENPMLFAEDQEAYEVYVQRNEQEKMDVAYHQNLRTQGLF</sequence>
<comment type="caution">
    <text evidence="1">The sequence shown here is derived from an EMBL/GenBank/DDBJ whole genome shotgun (WGS) entry which is preliminary data.</text>
</comment>
<dbReference type="EMBL" id="PFPL01000056">
    <property type="protein sequence ID" value="PIZ95346.1"/>
    <property type="molecule type" value="Genomic_DNA"/>
</dbReference>
<dbReference type="AlphaFoldDB" id="A0A2M7V933"/>
<accession>A0A2M7V933</accession>
<reference evidence="2" key="1">
    <citation type="submission" date="2017-09" db="EMBL/GenBank/DDBJ databases">
        <title>Depth-based differentiation of microbial function through sediment-hosted aquifers and enrichment of novel symbionts in the deep terrestrial subsurface.</title>
        <authorList>
            <person name="Probst A.J."/>
            <person name="Ladd B."/>
            <person name="Jarett J.K."/>
            <person name="Geller-Mcgrath D.E."/>
            <person name="Sieber C.M.K."/>
            <person name="Emerson J.B."/>
            <person name="Anantharaman K."/>
            <person name="Thomas B.C."/>
            <person name="Malmstrom R."/>
            <person name="Stieglmeier M."/>
            <person name="Klingl A."/>
            <person name="Woyke T."/>
            <person name="Ryan C.M."/>
            <person name="Banfield J.F."/>
        </authorList>
    </citation>
    <scope>NUCLEOTIDE SEQUENCE [LARGE SCALE GENOMIC DNA]</scope>
</reference>
<name>A0A2M7V933_9BACT</name>
<protein>
    <submittedName>
        <fullName evidence="1">Uncharacterized protein</fullName>
    </submittedName>
</protein>
<organism evidence="1 2">
    <name type="scientific">Candidatus Magasanikbacteria bacterium CG_4_10_14_0_2_um_filter_33_14</name>
    <dbReference type="NCBI Taxonomy" id="1974636"/>
    <lineage>
        <taxon>Bacteria</taxon>
        <taxon>Candidatus Magasanikiibacteriota</taxon>
    </lineage>
</organism>
<proteinExistence type="predicted"/>